<feature type="transmembrane region" description="Helical" evidence="1">
    <location>
        <begin position="7"/>
        <end position="29"/>
    </location>
</feature>
<proteinExistence type="predicted"/>
<evidence type="ECO:0000313" key="3">
    <source>
        <dbReference type="Proteomes" id="UP000824164"/>
    </source>
</evidence>
<accession>A0A9D1HIP4</accession>
<sequence>MEKNWLDVLALILIIIGAINWGLIGFFNLDVISLLFGSLSMITRIIYAIVGIAGVYSIVLFWKLRSE</sequence>
<gene>
    <name evidence="2" type="ORF">IAB63_06595</name>
</gene>
<protein>
    <submittedName>
        <fullName evidence="2">DUF378 domain-containing protein</fullName>
    </submittedName>
</protein>
<reference evidence="2" key="2">
    <citation type="journal article" date="2021" name="PeerJ">
        <title>Extensive microbial diversity within the chicken gut microbiome revealed by metagenomics and culture.</title>
        <authorList>
            <person name="Gilroy R."/>
            <person name="Ravi A."/>
            <person name="Getino M."/>
            <person name="Pursley I."/>
            <person name="Horton D.L."/>
            <person name="Alikhan N.F."/>
            <person name="Baker D."/>
            <person name="Gharbi K."/>
            <person name="Hall N."/>
            <person name="Watson M."/>
            <person name="Adriaenssens E.M."/>
            <person name="Foster-Nyarko E."/>
            <person name="Jarju S."/>
            <person name="Secka A."/>
            <person name="Antonio M."/>
            <person name="Oren A."/>
            <person name="Chaudhuri R.R."/>
            <person name="La Ragione R."/>
            <person name="Hildebrand F."/>
            <person name="Pallen M.J."/>
        </authorList>
    </citation>
    <scope>NUCLEOTIDE SEQUENCE</scope>
    <source>
        <strain evidence="2">CHK187-14744</strain>
    </source>
</reference>
<organism evidence="2 3">
    <name type="scientific">Candidatus Onthocola gallistercoris</name>
    <dbReference type="NCBI Taxonomy" id="2840876"/>
    <lineage>
        <taxon>Bacteria</taxon>
        <taxon>Bacillati</taxon>
        <taxon>Bacillota</taxon>
        <taxon>Bacilli</taxon>
        <taxon>Candidatus Onthocola</taxon>
    </lineage>
</organism>
<dbReference type="EMBL" id="DVLT01000042">
    <property type="protein sequence ID" value="HIU02907.1"/>
    <property type="molecule type" value="Genomic_DNA"/>
</dbReference>
<keyword evidence="1" id="KW-0472">Membrane</keyword>
<dbReference type="Pfam" id="PF04070">
    <property type="entry name" value="DUF378"/>
    <property type="match status" value="1"/>
</dbReference>
<evidence type="ECO:0000256" key="1">
    <source>
        <dbReference type="SAM" id="Phobius"/>
    </source>
</evidence>
<keyword evidence="1" id="KW-1133">Transmembrane helix</keyword>
<feature type="transmembrane region" description="Helical" evidence="1">
    <location>
        <begin position="41"/>
        <end position="62"/>
    </location>
</feature>
<dbReference type="PANTHER" id="PTHR37304">
    <property type="entry name" value="MEMBRANE PROTEIN-RELATED"/>
    <property type="match status" value="1"/>
</dbReference>
<dbReference type="PANTHER" id="PTHR37304:SF1">
    <property type="entry name" value="MEMBRANE PROTEIN"/>
    <property type="match status" value="1"/>
</dbReference>
<reference evidence="2" key="1">
    <citation type="submission" date="2020-10" db="EMBL/GenBank/DDBJ databases">
        <authorList>
            <person name="Gilroy R."/>
        </authorList>
    </citation>
    <scope>NUCLEOTIDE SEQUENCE</scope>
    <source>
        <strain evidence="2">CHK187-14744</strain>
    </source>
</reference>
<dbReference type="InterPro" id="IPR007211">
    <property type="entry name" value="DUF378"/>
</dbReference>
<keyword evidence="1" id="KW-0812">Transmembrane</keyword>
<dbReference type="AlphaFoldDB" id="A0A9D1HIP4"/>
<dbReference type="Proteomes" id="UP000824164">
    <property type="component" value="Unassembled WGS sequence"/>
</dbReference>
<name>A0A9D1HIP4_9FIRM</name>
<evidence type="ECO:0000313" key="2">
    <source>
        <dbReference type="EMBL" id="HIU02907.1"/>
    </source>
</evidence>
<comment type="caution">
    <text evidence="2">The sequence shown here is derived from an EMBL/GenBank/DDBJ whole genome shotgun (WGS) entry which is preliminary data.</text>
</comment>